<dbReference type="PANTHER" id="PTHR12300:SF162">
    <property type="entry name" value="HVA22-LIKE PROTEIN J"/>
    <property type="match status" value="1"/>
</dbReference>
<keyword evidence="1" id="KW-0812">Transmembrane</keyword>
<evidence type="ECO:0000313" key="2">
    <source>
        <dbReference type="EMBL" id="WOG99995.1"/>
    </source>
</evidence>
<comment type="subcellular location">
    <subcellularLocation>
        <location evidence="1">Membrane</location>
        <topology evidence="1">Multi-pass membrane protein</topology>
    </subcellularLocation>
</comment>
<keyword evidence="1" id="KW-1133">Transmembrane helix</keyword>
<evidence type="ECO:0000256" key="1">
    <source>
        <dbReference type="RuleBase" id="RU362006"/>
    </source>
</evidence>
<keyword evidence="3" id="KW-1185">Reference proteome</keyword>
<reference evidence="2" key="1">
    <citation type="journal article" date="2016" name="Nat. Genet.">
        <title>A high-quality carrot genome assembly provides new insights into carotenoid accumulation and asterid genome evolution.</title>
        <authorList>
            <person name="Iorizzo M."/>
            <person name="Ellison S."/>
            <person name="Senalik D."/>
            <person name="Zeng P."/>
            <person name="Satapoomin P."/>
            <person name="Huang J."/>
            <person name="Bowman M."/>
            <person name="Iovene M."/>
            <person name="Sanseverino W."/>
            <person name="Cavagnaro P."/>
            <person name="Yildiz M."/>
            <person name="Macko-Podgorni A."/>
            <person name="Moranska E."/>
            <person name="Grzebelus E."/>
            <person name="Grzebelus D."/>
            <person name="Ashrafi H."/>
            <person name="Zheng Z."/>
            <person name="Cheng S."/>
            <person name="Spooner D."/>
            <person name="Van Deynze A."/>
            <person name="Simon P."/>
        </authorList>
    </citation>
    <scope>NUCLEOTIDE SEQUENCE</scope>
    <source>
        <tissue evidence="2">Leaf</tissue>
    </source>
</reference>
<keyword evidence="1" id="KW-0472">Membrane</keyword>
<gene>
    <name evidence="2" type="ORF">DCAR_0519351</name>
</gene>
<proteinExistence type="inferred from homology"/>
<dbReference type="Pfam" id="PF03134">
    <property type="entry name" value="TB2_DP1_HVA22"/>
    <property type="match status" value="1"/>
</dbReference>
<dbReference type="PANTHER" id="PTHR12300">
    <property type="entry name" value="HVA22-LIKE PROTEINS"/>
    <property type="match status" value="1"/>
</dbReference>
<evidence type="ECO:0000313" key="3">
    <source>
        <dbReference type="Proteomes" id="UP000077755"/>
    </source>
</evidence>
<comment type="similarity">
    <text evidence="1">Belongs to the DP1 family.</text>
</comment>
<dbReference type="EMBL" id="CP093347">
    <property type="protein sequence ID" value="WOG99995.1"/>
    <property type="molecule type" value="Genomic_DNA"/>
</dbReference>
<dbReference type="AlphaFoldDB" id="A0AAF0X1D1"/>
<dbReference type="GO" id="GO:0016020">
    <property type="term" value="C:membrane"/>
    <property type="evidence" value="ECO:0007669"/>
    <property type="project" value="UniProtKB-SubCell"/>
</dbReference>
<dbReference type="InterPro" id="IPR004345">
    <property type="entry name" value="TB2_DP1_HVA22"/>
</dbReference>
<dbReference type="Proteomes" id="UP000077755">
    <property type="component" value="Chromosome 5"/>
</dbReference>
<accession>A0AAF0X1D1</accession>
<feature type="transmembrane region" description="Helical" evidence="1">
    <location>
        <begin position="12"/>
        <end position="31"/>
    </location>
</feature>
<name>A0AAF0X1D1_DAUCS</name>
<feature type="transmembrane region" description="Helical" evidence="1">
    <location>
        <begin position="66"/>
        <end position="87"/>
    </location>
</feature>
<reference evidence="2" key="2">
    <citation type="submission" date="2022-03" db="EMBL/GenBank/DDBJ databases">
        <title>Draft title - Genomic analysis of global carrot germplasm unveils the trajectory of domestication and the origin of high carotenoid orange carrot.</title>
        <authorList>
            <person name="Iorizzo M."/>
            <person name="Ellison S."/>
            <person name="Senalik D."/>
            <person name="Macko-Podgorni A."/>
            <person name="Grzebelus D."/>
            <person name="Bostan H."/>
            <person name="Rolling W."/>
            <person name="Curaba J."/>
            <person name="Simon P."/>
        </authorList>
    </citation>
    <scope>NUCLEOTIDE SEQUENCE</scope>
    <source>
        <tissue evidence="2">Leaf</tissue>
    </source>
</reference>
<sequence length="240" mass="28317">MKQINDVEINEYIYRSLSMVLGYAYPAFLCFKTVEKNKVKIEQLRFWCQYWIIVALMTALERISDIFLSWVPLYAEMKLALFLFLLYPKTKGTRFVYETLLRPFVMKHEKDMDSNLQELRSRMWDSAIYCYHNCSELGQTMFFEVTEHLASKQGKFGKAGSEPDLFCILKRSSSFSQHRIDYFQIVNCRSVRGTDLKQVSPLDFRLFFHSAGGLEVAKTEAFEYSIRTTCIYELNTLLYK</sequence>
<protein>
    <recommendedName>
        <fullName evidence="1">HVA22-like protein</fullName>
    </recommendedName>
</protein>
<organism evidence="2 3">
    <name type="scientific">Daucus carota subsp. sativus</name>
    <name type="common">Carrot</name>
    <dbReference type="NCBI Taxonomy" id="79200"/>
    <lineage>
        <taxon>Eukaryota</taxon>
        <taxon>Viridiplantae</taxon>
        <taxon>Streptophyta</taxon>
        <taxon>Embryophyta</taxon>
        <taxon>Tracheophyta</taxon>
        <taxon>Spermatophyta</taxon>
        <taxon>Magnoliopsida</taxon>
        <taxon>eudicotyledons</taxon>
        <taxon>Gunneridae</taxon>
        <taxon>Pentapetalae</taxon>
        <taxon>asterids</taxon>
        <taxon>campanulids</taxon>
        <taxon>Apiales</taxon>
        <taxon>Apiaceae</taxon>
        <taxon>Apioideae</taxon>
        <taxon>Scandiceae</taxon>
        <taxon>Daucinae</taxon>
        <taxon>Daucus</taxon>
        <taxon>Daucus sect. Daucus</taxon>
    </lineage>
</organism>